<evidence type="ECO:0000256" key="2">
    <source>
        <dbReference type="ARBA" id="ARBA00022723"/>
    </source>
</evidence>
<dbReference type="OMA" id="MATRWRI"/>
<dbReference type="eggNOG" id="ENOG502SERC">
    <property type="taxonomic scope" value="Eukaryota"/>
</dbReference>
<evidence type="ECO:0000313" key="5">
    <source>
        <dbReference type="Proteomes" id="UP000000305"/>
    </source>
</evidence>
<feature type="non-terminal residue" evidence="4">
    <location>
        <position position="1"/>
    </location>
</feature>
<dbReference type="KEGG" id="dpx:DAPPUDRAFT_18001"/>
<sequence length="91" mass="10767">PIVLVGDDACELREYMMKGFPGRRNILPQEQTIYNYRHSRARRTSENLFGIMATRWRIFLTTINAKPENVEHYTRAVMALHNMLIAETKHY</sequence>
<keyword evidence="2" id="KW-0479">Metal-binding</keyword>
<dbReference type="GO" id="GO:0046872">
    <property type="term" value="F:metal ion binding"/>
    <property type="evidence" value="ECO:0007669"/>
    <property type="project" value="UniProtKB-KW"/>
</dbReference>
<protein>
    <recommendedName>
        <fullName evidence="3">DDE Tnp4 domain-containing protein</fullName>
    </recommendedName>
</protein>
<evidence type="ECO:0000259" key="3">
    <source>
        <dbReference type="Pfam" id="PF13359"/>
    </source>
</evidence>
<dbReference type="InParanoid" id="E9HSR8"/>
<dbReference type="STRING" id="6669.E9HSR8"/>
<organism evidence="4 5">
    <name type="scientific">Daphnia pulex</name>
    <name type="common">Water flea</name>
    <dbReference type="NCBI Taxonomy" id="6669"/>
    <lineage>
        <taxon>Eukaryota</taxon>
        <taxon>Metazoa</taxon>
        <taxon>Ecdysozoa</taxon>
        <taxon>Arthropoda</taxon>
        <taxon>Crustacea</taxon>
        <taxon>Branchiopoda</taxon>
        <taxon>Diplostraca</taxon>
        <taxon>Cladocera</taxon>
        <taxon>Anomopoda</taxon>
        <taxon>Daphniidae</taxon>
        <taxon>Daphnia</taxon>
    </lineage>
</organism>
<feature type="domain" description="DDE Tnp4" evidence="3">
    <location>
        <begin position="4"/>
        <end position="82"/>
    </location>
</feature>
<name>E9HSR8_DAPPU</name>
<gene>
    <name evidence="4" type="ORF">DAPPUDRAFT_18001</name>
</gene>
<proteinExistence type="predicted"/>
<feature type="non-terminal residue" evidence="4">
    <location>
        <position position="91"/>
    </location>
</feature>
<evidence type="ECO:0000256" key="1">
    <source>
        <dbReference type="ARBA" id="ARBA00001968"/>
    </source>
</evidence>
<keyword evidence="5" id="KW-1185">Reference proteome</keyword>
<dbReference type="OrthoDB" id="5971912at2759"/>
<dbReference type="Pfam" id="PF13359">
    <property type="entry name" value="DDE_Tnp_4"/>
    <property type="match status" value="1"/>
</dbReference>
<reference evidence="4 5" key="1">
    <citation type="journal article" date="2011" name="Science">
        <title>The ecoresponsive genome of Daphnia pulex.</title>
        <authorList>
            <person name="Colbourne J.K."/>
            <person name="Pfrender M.E."/>
            <person name="Gilbert D."/>
            <person name="Thomas W.K."/>
            <person name="Tucker A."/>
            <person name="Oakley T.H."/>
            <person name="Tokishita S."/>
            <person name="Aerts A."/>
            <person name="Arnold G.J."/>
            <person name="Basu M.K."/>
            <person name="Bauer D.J."/>
            <person name="Caceres C.E."/>
            <person name="Carmel L."/>
            <person name="Casola C."/>
            <person name="Choi J.H."/>
            <person name="Detter J.C."/>
            <person name="Dong Q."/>
            <person name="Dusheyko S."/>
            <person name="Eads B.D."/>
            <person name="Frohlich T."/>
            <person name="Geiler-Samerotte K.A."/>
            <person name="Gerlach D."/>
            <person name="Hatcher P."/>
            <person name="Jogdeo S."/>
            <person name="Krijgsveld J."/>
            <person name="Kriventseva E.V."/>
            <person name="Kultz D."/>
            <person name="Laforsch C."/>
            <person name="Lindquist E."/>
            <person name="Lopez J."/>
            <person name="Manak J.R."/>
            <person name="Muller J."/>
            <person name="Pangilinan J."/>
            <person name="Patwardhan R.P."/>
            <person name="Pitluck S."/>
            <person name="Pritham E.J."/>
            <person name="Rechtsteiner A."/>
            <person name="Rho M."/>
            <person name="Rogozin I.B."/>
            <person name="Sakarya O."/>
            <person name="Salamov A."/>
            <person name="Schaack S."/>
            <person name="Shapiro H."/>
            <person name="Shiga Y."/>
            <person name="Skalitzky C."/>
            <person name="Smith Z."/>
            <person name="Souvorov A."/>
            <person name="Sung W."/>
            <person name="Tang Z."/>
            <person name="Tsuchiya D."/>
            <person name="Tu H."/>
            <person name="Vos H."/>
            <person name="Wang M."/>
            <person name="Wolf Y.I."/>
            <person name="Yamagata H."/>
            <person name="Yamada T."/>
            <person name="Ye Y."/>
            <person name="Shaw J.R."/>
            <person name="Andrews J."/>
            <person name="Crease T.J."/>
            <person name="Tang H."/>
            <person name="Lucas S.M."/>
            <person name="Robertson H.M."/>
            <person name="Bork P."/>
            <person name="Koonin E.V."/>
            <person name="Zdobnov E.M."/>
            <person name="Grigoriev I.V."/>
            <person name="Lynch M."/>
            <person name="Boore J.L."/>
        </authorList>
    </citation>
    <scope>NUCLEOTIDE SEQUENCE [LARGE SCALE GENOMIC DNA]</scope>
</reference>
<evidence type="ECO:0000313" key="4">
    <source>
        <dbReference type="EMBL" id="EFX65211.1"/>
    </source>
</evidence>
<dbReference type="HOGENOM" id="CLU_172030_0_0_1"/>
<dbReference type="PhylomeDB" id="E9HSR8"/>
<dbReference type="InterPro" id="IPR027806">
    <property type="entry name" value="HARBI1_dom"/>
</dbReference>
<comment type="cofactor">
    <cofactor evidence="1">
        <name>a divalent metal cation</name>
        <dbReference type="ChEBI" id="CHEBI:60240"/>
    </cofactor>
</comment>
<dbReference type="AlphaFoldDB" id="E9HSR8"/>
<dbReference type="Proteomes" id="UP000000305">
    <property type="component" value="Unassembled WGS sequence"/>
</dbReference>
<dbReference type="EMBL" id="GL732756">
    <property type="protein sequence ID" value="EFX65211.1"/>
    <property type="molecule type" value="Genomic_DNA"/>
</dbReference>
<accession>E9HSR8</accession>